<dbReference type="NCBIfam" id="TIGR02669">
    <property type="entry name" value="SpoIID_LytB"/>
    <property type="match status" value="1"/>
</dbReference>
<keyword evidence="2" id="KW-0812">Transmembrane</keyword>
<gene>
    <name evidence="4" type="ORF">PBV87_20685</name>
</gene>
<dbReference type="InterPro" id="IPR013486">
    <property type="entry name" value="SpoIID/LytB"/>
</dbReference>
<keyword evidence="5" id="KW-1185">Reference proteome</keyword>
<dbReference type="RefSeq" id="WP_271013571.1">
    <property type="nucleotide sequence ID" value="NZ_JAQIFT010000068.1"/>
</dbReference>
<comment type="caution">
    <text evidence="4">The sequence shown here is derived from an EMBL/GenBank/DDBJ whole genome shotgun (WGS) entry which is preliminary data.</text>
</comment>
<feature type="domain" description="Sporulation stage II protein D amidase enhancer LytB N-terminal" evidence="3">
    <location>
        <begin position="491"/>
        <end position="582"/>
    </location>
</feature>
<organism evidence="4 5">
    <name type="scientific">Holtiella tumoricola</name>
    <dbReference type="NCBI Taxonomy" id="3018743"/>
    <lineage>
        <taxon>Bacteria</taxon>
        <taxon>Bacillati</taxon>
        <taxon>Bacillota</taxon>
        <taxon>Clostridia</taxon>
        <taxon>Lachnospirales</taxon>
        <taxon>Cellulosilyticaceae</taxon>
        <taxon>Holtiella</taxon>
    </lineage>
</organism>
<dbReference type="PANTHER" id="PTHR30032">
    <property type="entry name" value="N-ACETYLMURAMOYL-L-ALANINE AMIDASE-RELATED"/>
    <property type="match status" value="1"/>
</dbReference>
<keyword evidence="2" id="KW-0472">Membrane</keyword>
<feature type="compositionally biased region" description="Basic and acidic residues" evidence="1">
    <location>
        <begin position="1"/>
        <end position="16"/>
    </location>
</feature>
<evidence type="ECO:0000256" key="2">
    <source>
        <dbReference type="SAM" id="Phobius"/>
    </source>
</evidence>
<dbReference type="InterPro" id="IPR051922">
    <property type="entry name" value="Bact_Sporulation_Assoc"/>
</dbReference>
<accession>A0AA42J2M4</accession>
<reference evidence="4" key="1">
    <citation type="journal article" date="2023" name="Int. J. Syst. Evol. Microbiol.">
        <title>&lt;i&gt;Holtiella tumoricola&lt;/i&gt; gen. nov. sp. nov., isolated from a human clinical sample.</title>
        <authorList>
            <person name="Allen-Vercoe E."/>
            <person name="Daigneault M.C."/>
            <person name="Vancuren S.J."/>
            <person name="Cochrane K."/>
            <person name="O'Neal L.L."/>
            <person name="Sankaranarayanan K."/>
            <person name="Lawson P.A."/>
        </authorList>
    </citation>
    <scope>NUCLEOTIDE SEQUENCE</scope>
    <source>
        <strain evidence="4">CC70A</strain>
    </source>
</reference>
<dbReference type="Pfam" id="PF08486">
    <property type="entry name" value="SpoIID"/>
    <property type="match status" value="1"/>
</dbReference>
<evidence type="ECO:0000313" key="5">
    <source>
        <dbReference type="Proteomes" id="UP001169242"/>
    </source>
</evidence>
<dbReference type="Proteomes" id="UP001169242">
    <property type="component" value="Unassembled WGS sequence"/>
</dbReference>
<evidence type="ECO:0000256" key="1">
    <source>
        <dbReference type="SAM" id="MobiDB-lite"/>
    </source>
</evidence>
<feature type="region of interest" description="Disordered" evidence="1">
    <location>
        <begin position="1"/>
        <end position="29"/>
    </location>
</feature>
<dbReference type="PANTHER" id="PTHR30032:SF4">
    <property type="entry name" value="AMIDASE ENHANCER"/>
    <property type="match status" value="1"/>
</dbReference>
<evidence type="ECO:0000259" key="3">
    <source>
        <dbReference type="Pfam" id="PF08486"/>
    </source>
</evidence>
<evidence type="ECO:0000313" key="4">
    <source>
        <dbReference type="EMBL" id="MDA3733894.1"/>
    </source>
</evidence>
<dbReference type="GO" id="GO:0030435">
    <property type="term" value="P:sporulation resulting in formation of a cellular spore"/>
    <property type="evidence" value="ECO:0007669"/>
    <property type="project" value="InterPro"/>
</dbReference>
<sequence length="841" mass="94026">MSRYDRGYRSSRDYRSSRNTRHSRRGRYEESGGQGVTILVLLFVIAIGMYLVSGQSGKEFLEKGKGYLGEWMNKAQQAISKGVVPSEEETTLPSNMTPCTKANIAKIVAYTLMDDADLKQGANGEVWYSKYYTRLKEDAKFSFFNEEEAMEVMTYQEASQFFADILGDGYSVNVNGTQDVSEKDLTLKQFLKGFEQALEHAGKKEILQYEELSILATSLTDSKLGAWQVLTDKGVYGFEGLILDPCVGYTLQAIVKNNEILGIVDTMSATSSINECYVVSVEDGKATLRVGEYELTYNNQIIPAEEVGKICSVNIQNNTITNYQQVKEDVGDTVVRMTDEYVELAKAGRLPFQKLTIYDGTGNEVYKQPGQLFSGIKVTYTMENDCIQTLKVIDDTLSQDVRILLSTDGTSGYNQENVQISCETGFTVTYGDKQTHFEADKTWDAKEMTWEIGKNKVTLTPKGEGILKVVSMKRKDTNPSYKGALEVYKEEEGYTLVNEVNIEDYIAGVIPSEMPTSYDKEALKAQAIAARSFTRSQQKSNKYLKYGAQLDDTVASQVYNQVPADEAAYNAVNETKGEVMMYNDRIVNGNFFSTSAGYTANYGETWAIGEIFPSNTPSYLVARQQYIGERAVEDLSSEKNAYSFFTKSAKELDAFDQDAPWFRWQVHMDAKQLEHIVNSNIYNLSTNYPNMVKVKKGNDWVVGELNNIGAIKQIQVTKRGEGGNIMEMVIEGEEATIRVGTEYLVRSLFAPAQKDATKEAIVVTRADGSEIKNMSLLPSAFFSMDIHYDDSELISEIDLYGGGYGHGVGMSQNGAQGMAERGYTYKEILRHYYSGISIEKI</sequence>
<dbReference type="InterPro" id="IPR013693">
    <property type="entry name" value="SpoIID/LytB_N"/>
</dbReference>
<dbReference type="AlphaFoldDB" id="A0AA42J2M4"/>
<dbReference type="GO" id="GO:0030288">
    <property type="term" value="C:outer membrane-bounded periplasmic space"/>
    <property type="evidence" value="ECO:0007669"/>
    <property type="project" value="TreeGrafter"/>
</dbReference>
<protein>
    <submittedName>
        <fullName evidence="4">SpoIID/LytB domain-containing protein</fullName>
    </submittedName>
</protein>
<name>A0AA42J2M4_9FIRM</name>
<proteinExistence type="predicted"/>
<feature type="transmembrane region" description="Helical" evidence="2">
    <location>
        <begin position="31"/>
        <end position="52"/>
    </location>
</feature>
<keyword evidence="2" id="KW-1133">Transmembrane helix</keyword>
<dbReference type="EMBL" id="JAQIFT010000068">
    <property type="protein sequence ID" value="MDA3733894.1"/>
    <property type="molecule type" value="Genomic_DNA"/>
</dbReference>